<dbReference type="OrthoDB" id="9764953at2"/>
<dbReference type="SUPFAM" id="SSF53474">
    <property type="entry name" value="alpha/beta-Hydrolases"/>
    <property type="match status" value="1"/>
</dbReference>
<gene>
    <name evidence="4" type="ORF">RS83_02947</name>
</gene>
<evidence type="ECO:0000259" key="3">
    <source>
        <dbReference type="Pfam" id="PF02230"/>
    </source>
</evidence>
<dbReference type="EMBL" id="JYIW01000026">
    <property type="protein sequence ID" value="KJL27887.1"/>
    <property type="molecule type" value="Genomic_DNA"/>
</dbReference>
<dbReference type="Gene3D" id="3.40.50.1820">
    <property type="entry name" value="alpha/beta hydrolase"/>
    <property type="match status" value="1"/>
</dbReference>
<dbReference type="InterPro" id="IPR050955">
    <property type="entry name" value="Plant_Biomass_Hydrol_Est"/>
</dbReference>
<organism evidence="4 5">
    <name type="scientific">Microbacterium oxydans</name>
    <dbReference type="NCBI Taxonomy" id="82380"/>
    <lineage>
        <taxon>Bacteria</taxon>
        <taxon>Bacillati</taxon>
        <taxon>Actinomycetota</taxon>
        <taxon>Actinomycetes</taxon>
        <taxon>Micrococcales</taxon>
        <taxon>Microbacteriaceae</taxon>
        <taxon>Microbacterium</taxon>
    </lineage>
</organism>
<sequence>MRRSRHISPADRSSEVHDDEPTPVDTLRYLVHLPEDYDADPDRRWPLVLFLHGAGERGSDLDRAALHGPPRLADAGHEFPFVLVTPQCAESSQWVAELSTLSGLLDEVVAAHRIDSARISVTGLSMGGYGTWSMAVRYPDRFAAIAPICGGLWLQSAAPIRSLPVWAFHGDADDVVPIAATDDIVTELRSLGGDVRFTRYPGVGHDSWTETYGNPEFFDWLLSHRRTR</sequence>
<dbReference type="Proteomes" id="UP000033640">
    <property type="component" value="Unassembled WGS sequence"/>
</dbReference>
<comment type="caution">
    <text evidence="4">The sequence shown here is derived from an EMBL/GenBank/DDBJ whole genome shotgun (WGS) entry which is preliminary data.</text>
</comment>
<evidence type="ECO:0000256" key="2">
    <source>
        <dbReference type="SAM" id="MobiDB-lite"/>
    </source>
</evidence>
<protein>
    <submittedName>
        <fullName evidence="4">Esterase</fullName>
    </submittedName>
</protein>
<dbReference type="InterPro" id="IPR003140">
    <property type="entry name" value="PLipase/COase/thioEstase"/>
</dbReference>
<name>A0A0F0L3Z6_9MICO</name>
<evidence type="ECO:0000313" key="5">
    <source>
        <dbReference type="Proteomes" id="UP000033640"/>
    </source>
</evidence>
<evidence type="ECO:0000256" key="1">
    <source>
        <dbReference type="ARBA" id="ARBA00022729"/>
    </source>
</evidence>
<dbReference type="PANTHER" id="PTHR43037">
    <property type="entry name" value="UNNAMED PRODUCT-RELATED"/>
    <property type="match status" value="1"/>
</dbReference>
<dbReference type="RefSeq" id="WP_045280233.1">
    <property type="nucleotide sequence ID" value="NZ_JYIW01000026.1"/>
</dbReference>
<dbReference type="InterPro" id="IPR029058">
    <property type="entry name" value="AB_hydrolase_fold"/>
</dbReference>
<dbReference type="PATRIC" id="fig|82380.11.peg.2983"/>
<dbReference type="PANTHER" id="PTHR43037:SF1">
    <property type="entry name" value="BLL1128 PROTEIN"/>
    <property type="match status" value="1"/>
</dbReference>
<reference evidence="4 5" key="1">
    <citation type="submission" date="2015-02" db="EMBL/GenBank/DDBJ databases">
        <title>Draft genome sequences of ten Microbacterium spp. with emphasis on heavy metal contaminated environments.</title>
        <authorList>
            <person name="Corretto E."/>
        </authorList>
    </citation>
    <scope>NUCLEOTIDE SEQUENCE [LARGE SCALE GENOMIC DNA]</scope>
    <source>
        <strain evidence="4 5">BEL4b</strain>
    </source>
</reference>
<feature type="region of interest" description="Disordered" evidence="2">
    <location>
        <begin position="1"/>
        <end position="21"/>
    </location>
</feature>
<feature type="domain" description="Phospholipase/carboxylesterase/thioesterase" evidence="3">
    <location>
        <begin position="86"/>
        <end position="210"/>
    </location>
</feature>
<feature type="compositionally biased region" description="Basic and acidic residues" evidence="2">
    <location>
        <begin position="8"/>
        <end position="20"/>
    </location>
</feature>
<dbReference type="Pfam" id="PF02230">
    <property type="entry name" value="Abhydrolase_2"/>
    <property type="match status" value="1"/>
</dbReference>
<evidence type="ECO:0000313" key="4">
    <source>
        <dbReference type="EMBL" id="KJL27887.1"/>
    </source>
</evidence>
<keyword evidence="1" id="KW-0732">Signal</keyword>
<accession>A0A0F0L3Z6</accession>
<proteinExistence type="predicted"/>
<dbReference type="GO" id="GO:0016787">
    <property type="term" value="F:hydrolase activity"/>
    <property type="evidence" value="ECO:0007669"/>
    <property type="project" value="InterPro"/>
</dbReference>
<dbReference type="AlphaFoldDB" id="A0A0F0L3Z6"/>